<proteinExistence type="predicted"/>
<evidence type="ECO:0000256" key="1">
    <source>
        <dbReference type="SAM" id="Phobius"/>
    </source>
</evidence>
<accession>A0A2M4DCL4</accession>
<sequence>MRSGKILLARSCFILRSSSICFCHFVSKFNFGVGCSVFSERTDVPLNFFIIRHMRYLWDFCVFHVLAHFIMSTFIRIYTLLTVT</sequence>
<keyword evidence="1" id="KW-1133">Transmembrane helix</keyword>
<feature type="transmembrane region" description="Helical" evidence="1">
    <location>
        <begin position="56"/>
        <end position="78"/>
    </location>
</feature>
<name>A0A2M4DCL4_ANODA</name>
<evidence type="ECO:0000313" key="2">
    <source>
        <dbReference type="EMBL" id="MBW75285.1"/>
    </source>
</evidence>
<organism evidence="2">
    <name type="scientific">Anopheles darlingi</name>
    <name type="common">Mosquito</name>
    <dbReference type="NCBI Taxonomy" id="43151"/>
    <lineage>
        <taxon>Eukaryota</taxon>
        <taxon>Metazoa</taxon>
        <taxon>Ecdysozoa</taxon>
        <taxon>Arthropoda</taxon>
        <taxon>Hexapoda</taxon>
        <taxon>Insecta</taxon>
        <taxon>Pterygota</taxon>
        <taxon>Neoptera</taxon>
        <taxon>Endopterygota</taxon>
        <taxon>Diptera</taxon>
        <taxon>Nematocera</taxon>
        <taxon>Culicoidea</taxon>
        <taxon>Culicidae</taxon>
        <taxon>Anophelinae</taxon>
        <taxon>Anopheles</taxon>
    </lineage>
</organism>
<dbReference type="AlphaFoldDB" id="A0A2M4DCL4"/>
<protein>
    <submittedName>
        <fullName evidence="2">Uncharacterized protein</fullName>
    </submittedName>
</protein>
<dbReference type="EMBL" id="GGFL01011107">
    <property type="protein sequence ID" value="MBW75285.1"/>
    <property type="molecule type" value="Transcribed_RNA"/>
</dbReference>
<keyword evidence="1" id="KW-0812">Transmembrane</keyword>
<keyword evidence="1" id="KW-0472">Membrane</keyword>
<reference evidence="2" key="1">
    <citation type="submission" date="2018-01" db="EMBL/GenBank/DDBJ databases">
        <title>An insight into the sialome of Amazonian anophelines.</title>
        <authorList>
            <person name="Ribeiro J.M."/>
            <person name="Scarpassa V."/>
            <person name="Calvo E."/>
        </authorList>
    </citation>
    <scope>NUCLEOTIDE SEQUENCE</scope>
</reference>